<evidence type="ECO:0000256" key="4">
    <source>
        <dbReference type="ARBA" id="ARBA00022741"/>
    </source>
</evidence>
<dbReference type="RefSeq" id="WP_257820905.1">
    <property type="nucleotide sequence ID" value="NZ_JABXYM010000001.1"/>
</dbReference>
<comment type="caution">
    <text evidence="10">The sequence shown here is derived from an EMBL/GenBank/DDBJ whole genome shotgun (WGS) entry which is preliminary data.</text>
</comment>
<dbReference type="GO" id="GO:0004715">
    <property type="term" value="F:non-membrane spanning protein tyrosine kinase activity"/>
    <property type="evidence" value="ECO:0007669"/>
    <property type="project" value="UniProtKB-EC"/>
</dbReference>
<dbReference type="GO" id="GO:0005886">
    <property type="term" value="C:plasma membrane"/>
    <property type="evidence" value="ECO:0007669"/>
    <property type="project" value="TreeGrafter"/>
</dbReference>
<keyword evidence="4" id="KW-0547">Nucleotide-binding</keyword>
<keyword evidence="7" id="KW-0829">Tyrosine-protein kinase</keyword>
<keyword evidence="3" id="KW-0808">Transferase</keyword>
<comment type="similarity">
    <text evidence="1">Belongs to the CpsD/CapB family.</text>
</comment>
<evidence type="ECO:0000256" key="3">
    <source>
        <dbReference type="ARBA" id="ARBA00022679"/>
    </source>
</evidence>
<reference evidence="10" key="1">
    <citation type="submission" date="2020-06" db="EMBL/GenBank/DDBJ databases">
        <title>Insight into the genomes of haloalkaliphilic bacilli from Kenyan soda lakes.</title>
        <authorList>
            <person name="Mwirichia R."/>
            <person name="Villamizar G.C."/>
            <person name="Poehlein A."/>
            <person name="Mugweru J."/>
            <person name="Kipnyargis A."/>
            <person name="Kiplimo D."/>
            <person name="Orwa P."/>
            <person name="Daniel R."/>
        </authorList>
    </citation>
    <scope>NUCLEOTIDE SEQUENCE</scope>
    <source>
        <strain evidence="10">B1096_S55</strain>
    </source>
</reference>
<name>A0A9Q4B1F9_SALAG</name>
<dbReference type="SUPFAM" id="SSF52540">
    <property type="entry name" value="P-loop containing nucleoside triphosphate hydrolases"/>
    <property type="match status" value="1"/>
</dbReference>
<keyword evidence="11" id="KW-1185">Reference proteome</keyword>
<dbReference type="AlphaFoldDB" id="A0A9Q4B1F9"/>
<feature type="domain" description="AAA" evidence="9">
    <location>
        <begin position="46"/>
        <end position="162"/>
    </location>
</feature>
<dbReference type="InterPro" id="IPR025669">
    <property type="entry name" value="AAA_dom"/>
</dbReference>
<protein>
    <recommendedName>
        <fullName evidence="2">non-specific protein-tyrosine kinase</fullName>
        <ecNumber evidence="2">2.7.10.2</ecNumber>
    </recommendedName>
</protein>
<dbReference type="InterPro" id="IPR027417">
    <property type="entry name" value="P-loop_NTPase"/>
</dbReference>
<dbReference type="Pfam" id="PF13614">
    <property type="entry name" value="AAA_31"/>
    <property type="match status" value="1"/>
</dbReference>
<accession>A0A9Q4B1F9</accession>
<dbReference type="InterPro" id="IPR050445">
    <property type="entry name" value="Bact_polysacc_biosynth/exp"/>
</dbReference>
<dbReference type="Proteomes" id="UP001057753">
    <property type="component" value="Unassembled WGS sequence"/>
</dbReference>
<evidence type="ECO:0000256" key="5">
    <source>
        <dbReference type="ARBA" id="ARBA00022777"/>
    </source>
</evidence>
<comment type="catalytic activity">
    <reaction evidence="8">
        <text>L-tyrosyl-[protein] + ATP = O-phospho-L-tyrosyl-[protein] + ADP + H(+)</text>
        <dbReference type="Rhea" id="RHEA:10596"/>
        <dbReference type="Rhea" id="RHEA-COMP:10136"/>
        <dbReference type="Rhea" id="RHEA-COMP:20101"/>
        <dbReference type="ChEBI" id="CHEBI:15378"/>
        <dbReference type="ChEBI" id="CHEBI:30616"/>
        <dbReference type="ChEBI" id="CHEBI:46858"/>
        <dbReference type="ChEBI" id="CHEBI:61978"/>
        <dbReference type="ChEBI" id="CHEBI:456216"/>
        <dbReference type="EC" id="2.7.10.2"/>
    </reaction>
</comment>
<evidence type="ECO:0000313" key="11">
    <source>
        <dbReference type="Proteomes" id="UP001057753"/>
    </source>
</evidence>
<dbReference type="GO" id="GO:0005524">
    <property type="term" value="F:ATP binding"/>
    <property type="evidence" value="ECO:0007669"/>
    <property type="project" value="UniProtKB-KW"/>
</dbReference>
<evidence type="ECO:0000256" key="6">
    <source>
        <dbReference type="ARBA" id="ARBA00022840"/>
    </source>
</evidence>
<proteinExistence type="inferred from homology"/>
<evidence type="ECO:0000256" key="1">
    <source>
        <dbReference type="ARBA" id="ARBA00007316"/>
    </source>
</evidence>
<evidence type="ECO:0000256" key="2">
    <source>
        <dbReference type="ARBA" id="ARBA00011903"/>
    </source>
</evidence>
<dbReference type="CDD" id="cd05387">
    <property type="entry name" value="BY-kinase"/>
    <property type="match status" value="1"/>
</dbReference>
<organism evidence="10 11">
    <name type="scientific">Salipaludibacillus agaradhaerens</name>
    <name type="common">Bacillus agaradhaerens</name>
    <dbReference type="NCBI Taxonomy" id="76935"/>
    <lineage>
        <taxon>Bacteria</taxon>
        <taxon>Bacillati</taxon>
        <taxon>Bacillota</taxon>
        <taxon>Bacilli</taxon>
        <taxon>Bacillales</taxon>
        <taxon>Bacillaceae</taxon>
    </lineage>
</organism>
<dbReference type="NCBIfam" id="TIGR01007">
    <property type="entry name" value="eps_fam"/>
    <property type="match status" value="1"/>
</dbReference>
<evidence type="ECO:0000313" key="10">
    <source>
        <dbReference type="EMBL" id="MCR6096265.1"/>
    </source>
</evidence>
<gene>
    <name evidence="10" type="ORF">HXA33_06855</name>
</gene>
<dbReference type="EMBL" id="JABXYM010000001">
    <property type="protein sequence ID" value="MCR6096265.1"/>
    <property type="molecule type" value="Genomic_DNA"/>
</dbReference>
<dbReference type="Gene3D" id="3.40.50.300">
    <property type="entry name" value="P-loop containing nucleotide triphosphate hydrolases"/>
    <property type="match status" value="1"/>
</dbReference>
<keyword evidence="5 10" id="KW-0418">Kinase</keyword>
<dbReference type="PANTHER" id="PTHR32309">
    <property type="entry name" value="TYROSINE-PROTEIN KINASE"/>
    <property type="match status" value="1"/>
</dbReference>
<sequence>MFSLKNKKHYSLFFNKTGSVLNEEFHRIKSNIEFASFKGNYHSIAITSPQEKEGKTTIISHLALTLAQEGKKVLLIDANFAKPEISKQFDIPLEVGLSNVLIGQKKLRDVINVTEYKGLDVLAAGPLSKQLVELVQSADMDHVLNEAKKKYDYILVDTQAVLISQVARVITNKCDATVLVTRKSKTDVSLINEAKKLLESYNVNLIGLIFNDKNYSLLNLFKSQKSYSLANLFRRS</sequence>
<dbReference type="EC" id="2.7.10.2" evidence="2"/>
<evidence type="ECO:0000259" key="9">
    <source>
        <dbReference type="Pfam" id="PF13614"/>
    </source>
</evidence>
<keyword evidence="6" id="KW-0067">ATP-binding</keyword>
<evidence type="ECO:0000256" key="8">
    <source>
        <dbReference type="ARBA" id="ARBA00051245"/>
    </source>
</evidence>
<evidence type="ECO:0000256" key="7">
    <source>
        <dbReference type="ARBA" id="ARBA00023137"/>
    </source>
</evidence>
<dbReference type="InterPro" id="IPR005702">
    <property type="entry name" value="Wzc-like_C"/>
</dbReference>
<dbReference type="PANTHER" id="PTHR32309:SF13">
    <property type="entry name" value="FERRIC ENTEROBACTIN TRANSPORT PROTEIN FEPE"/>
    <property type="match status" value="1"/>
</dbReference>